<name>A0A172TTI3_9BACT</name>
<reference evidence="1 2" key="2">
    <citation type="journal article" date="2016" name="Int. J. Syst. Evol. Microbiol.">
        <title>Flavisolibacter tropicus sp. nov., isolated from tropical soil.</title>
        <authorList>
            <person name="Lee J.J."/>
            <person name="Kang M.S."/>
            <person name="Kim G.S."/>
            <person name="Lee C.S."/>
            <person name="Lim S."/>
            <person name="Lee J."/>
            <person name="Roh S.H."/>
            <person name="Kang H."/>
            <person name="Ha J.M."/>
            <person name="Bae S."/>
            <person name="Jung H.Y."/>
            <person name="Kim M.K."/>
        </authorList>
    </citation>
    <scope>NUCLEOTIDE SEQUENCE [LARGE SCALE GENOMIC DNA]</scope>
    <source>
        <strain evidence="1 2">LCS9</strain>
    </source>
</reference>
<organism evidence="1 2">
    <name type="scientific">Flavisolibacter tropicus</name>
    <dbReference type="NCBI Taxonomy" id="1492898"/>
    <lineage>
        <taxon>Bacteria</taxon>
        <taxon>Pseudomonadati</taxon>
        <taxon>Bacteroidota</taxon>
        <taxon>Chitinophagia</taxon>
        <taxon>Chitinophagales</taxon>
        <taxon>Chitinophagaceae</taxon>
        <taxon>Flavisolibacter</taxon>
    </lineage>
</organism>
<sequence>MTTTLFGFIVLACTVIGCTDSYSHSALTQQTWVDTTAFPKKPFSKVVLFVLDSTARTTISTASEGTIQDTTKVEYRGGGYTFVSKAGIPKTSEHKTYTLDSLQVQALVTQLKQRPCKSDLVADKNCSPTYQHVYVFYNQQQQPIAQVHVCFSCEKAAFLPDVEYMCDFDNKADFTAFKALTNHISR</sequence>
<dbReference type="RefSeq" id="WP_066403199.1">
    <property type="nucleotide sequence ID" value="NZ_CP011390.1"/>
</dbReference>
<evidence type="ECO:0000313" key="2">
    <source>
        <dbReference type="Proteomes" id="UP000077177"/>
    </source>
</evidence>
<proteinExistence type="predicted"/>
<reference evidence="2" key="1">
    <citation type="submission" date="2015-01" db="EMBL/GenBank/DDBJ databases">
        <title>Flavisolibacter sp./LCS9/ whole genome sequencing.</title>
        <authorList>
            <person name="Kim M.K."/>
            <person name="Srinivasan S."/>
            <person name="Lee J.-J."/>
        </authorList>
    </citation>
    <scope>NUCLEOTIDE SEQUENCE [LARGE SCALE GENOMIC DNA]</scope>
    <source>
        <strain evidence="2">LCS9</strain>
    </source>
</reference>
<dbReference type="AlphaFoldDB" id="A0A172TTI3"/>
<dbReference type="KEGG" id="fla:SY85_07765"/>
<keyword evidence="2" id="KW-1185">Reference proteome</keyword>
<evidence type="ECO:0000313" key="1">
    <source>
        <dbReference type="EMBL" id="ANE50405.1"/>
    </source>
</evidence>
<protein>
    <submittedName>
        <fullName evidence="1">Uncharacterized protein</fullName>
    </submittedName>
</protein>
<dbReference type="EMBL" id="CP011390">
    <property type="protein sequence ID" value="ANE50405.1"/>
    <property type="molecule type" value="Genomic_DNA"/>
</dbReference>
<accession>A0A172TTI3</accession>
<gene>
    <name evidence="1" type="ORF">SY85_07765</name>
</gene>
<dbReference type="Proteomes" id="UP000077177">
    <property type="component" value="Chromosome"/>
</dbReference>